<comment type="caution">
    <text evidence="1">The sequence shown here is derived from an EMBL/GenBank/DDBJ whole genome shotgun (WGS) entry which is preliminary data.</text>
</comment>
<dbReference type="EMBL" id="CAJVPL010000430">
    <property type="protein sequence ID" value="CAG8496022.1"/>
    <property type="molecule type" value="Genomic_DNA"/>
</dbReference>
<gene>
    <name evidence="1" type="ORF">AGERDE_LOCUS4001</name>
</gene>
<sequence>MSWFQVQNTRSSVKLARVKARRFAKRLESEEKGAKKLPNNSEISSTHSKEFDLLKIIDVKQCIHPAIDVNNLQAPKIGNKSSRVLKINKASQINDITMLFAGLEFDRNLSKEAREVTDHFNDDSMMSAIHSEIIVEKAQIECDIEHLKPTAKLSQAIDEAIISNGNIELNDSTQKFEKFSELDFSSFQQSYWNDMNDNHIEISYIQQWLETVSNENLQSGMLSDVLLFHYISFLIAINESFFDEPLKSKNYQIYGNIITSDGEKLPEIVEFSLKSDFGFSVNWNEENEKKYNGPSEVGYFDAKTRDFSVKTGSTVLQLDSKSMVKTESYDTINLHYSFANTYVGAPLSEHNTISIDIKCPPFTKIVDYKMDGSELEIQITIEEDTSIELIKNNDQSVVDIRWWVLEELDKIK</sequence>
<evidence type="ECO:0000313" key="1">
    <source>
        <dbReference type="EMBL" id="CAG8496022.1"/>
    </source>
</evidence>
<dbReference type="AlphaFoldDB" id="A0A9N9EY35"/>
<protein>
    <submittedName>
        <fullName evidence="1">3238_t:CDS:1</fullName>
    </submittedName>
</protein>
<accession>A0A9N9EY35</accession>
<dbReference type="Proteomes" id="UP000789831">
    <property type="component" value="Unassembled WGS sequence"/>
</dbReference>
<evidence type="ECO:0000313" key="2">
    <source>
        <dbReference type="Proteomes" id="UP000789831"/>
    </source>
</evidence>
<keyword evidence="2" id="KW-1185">Reference proteome</keyword>
<reference evidence="1" key="1">
    <citation type="submission" date="2021-06" db="EMBL/GenBank/DDBJ databases">
        <authorList>
            <person name="Kallberg Y."/>
            <person name="Tangrot J."/>
            <person name="Rosling A."/>
        </authorList>
    </citation>
    <scope>NUCLEOTIDE SEQUENCE</scope>
    <source>
        <strain evidence="1">MT106</strain>
    </source>
</reference>
<proteinExistence type="predicted"/>
<dbReference type="OrthoDB" id="2428127at2759"/>
<name>A0A9N9EY35_9GLOM</name>
<organism evidence="1 2">
    <name type="scientific">Ambispora gerdemannii</name>
    <dbReference type="NCBI Taxonomy" id="144530"/>
    <lineage>
        <taxon>Eukaryota</taxon>
        <taxon>Fungi</taxon>
        <taxon>Fungi incertae sedis</taxon>
        <taxon>Mucoromycota</taxon>
        <taxon>Glomeromycotina</taxon>
        <taxon>Glomeromycetes</taxon>
        <taxon>Archaeosporales</taxon>
        <taxon>Ambisporaceae</taxon>
        <taxon>Ambispora</taxon>
    </lineage>
</organism>